<gene>
    <name evidence="3" type="primary">Acey_s0194.g1450</name>
    <name evidence="3" type="ORF">Y032_0194g1450</name>
</gene>
<keyword evidence="4" id="KW-1185">Reference proteome</keyword>
<evidence type="ECO:0000313" key="3">
    <source>
        <dbReference type="EMBL" id="EYB92448.1"/>
    </source>
</evidence>
<keyword evidence="2" id="KW-0732">Signal</keyword>
<organism evidence="3 4">
    <name type="scientific">Ancylostoma ceylanicum</name>
    <dbReference type="NCBI Taxonomy" id="53326"/>
    <lineage>
        <taxon>Eukaryota</taxon>
        <taxon>Metazoa</taxon>
        <taxon>Ecdysozoa</taxon>
        <taxon>Nematoda</taxon>
        <taxon>Chromadorea</taxon>
        <taxon>Rhabditida</taxon>
        <taxon>Rhabditina</taxon>
        <taxon>Rhabditomorpha</taxon>
        <taxon>Strongyloidea</taxon>
        <taxon>Ancylostomatidae</taxon>
        <taxon>Ancylostomatinae</taxon>
        <taxon>Ancylostoma</taxon>
    </lineage>
</organism>
<protein>
    <submittedName>
        <fullName evidence="3">Uncharacterized protein</fullName>
    </submittedName>
</protein>
<evidence type="ECO:0000256" key="1">
    <source>
        <dbReference type="SAM" id="Phobius"/>
    </source>
</evidence>
<proteinExistence type="predicted"/>
<dbReference type="EMBL" id="JARK01001530">
    <property type="protein sequence ID" value="EYB92448.1"/>
    <property type="molecule type" value="Genomic_DNA"/>
</dbReference>
<sequence length="73" mass="8423">MKLLLLLISAGIGIHCLPFKRCGENEELKRYGDYCFPTCANPHPASFFFCLTQNIGTIYFWLLSFLVLLLFYP</sequence>
<feature type="transmembrane region" description="Helical" evidence="1">
    <location>
        <begin position="46"/>
        <end position="72"/>
    </location>
</feature>
<comment type="caution">
    <text evidence="3">The sequence shown here is derived from an EMBL/GenBank/DDBJ whole genome shotgun (WGS) entry which is preliminary data.</text>
</comment>
<keyword evidence="1" id="KW-1133">Transmembrane helix</keyword>
<dbReference type="Proteomes" id="UP000024635">
    <property type="component" value="Unassembled WGS sequence"/>
</dbReference>
<dbReference type="AlphaFoldDB" id="A0A016SP13"/>
<accession>A0A016SP13</accession>
<evidence type="ECO:0000256" key="2">
    <source>
        <dbReference type="SAM" id="SignalP"/>
    </source>
</evidence>
<name>A0A016SP13_9BILA</name>
<feature type="signal peptide" evidence="2">
    <location>
        <begin position="1"/>
        <end position="16"/>
    </location>
</feature>
<evidence type="ECO:0000313" key="4">
    <source>
        <dbReference type="Proteomes" id="UP000024635"/>
    </source>
</evidence>
<feature type="chain" id="PRO_5001486625" evidence="2">
    <location>
        <begin position="17"/>
        <end position="73"/>
    </location>
</feature>
<keyword evidence="1" id="KW-0472">Membrane</keyword>
<keyword evidence="1" id="KW-0812">Transmembrane</keyword>
<reference evidence="4" key="1">
    <citation type="journal article" date="2015" name="Nat. Genet.">
        <title>The genome and transcriptome of the zoonotic hookworm Ancylostoma ceylanicum identify infection-specific gene families.</title>
        <authorList>
            <person name="Schwarz E.M."/>
            <person name="Hu Y."/>
            <person name="Antoshechkin I."/>
            <person name="Miller M.M."/>
            <person name="Sternberg P.W."/>
            <person name="Aroian R.V."/>
        </authorList>
    </citation>
    <scope>NUCLEOTIDE SEQUENCE</scope>
    <source>
        <strain evidence="4">HY135</strain>
    </source>
</reference>